<dbReference type="RefSeq" id="WP_098964716.1">
    <property type="nucleotide sequence ID" value="NZ_PDKZ01000002.1"/>
</dbReference>
<organism evidence="1 2">
    <name type="scientific">Pseudomonas putida</name>
    <name type="common">Arthrobacter siderocapsulatus</name>
    <dbReference type="NCBI Taxonomy" id="303"/>
    <lineage>
        <taxon>Bacteria</taxon>
        <taxon>Pseudomonadati</taxon>
        <taxon>Pseudomonadota</taxon>
        <taxon>Gammaproteobacteria</taxon>
        <taxon>Pseudomonadales</taxon>
        <taxon>Pseudomonadaceae</taxon>
        <taxon>Pseudomonas</taxon>
    </lineage>
</organism>
<sequence length="76" mass="8387">MAKHQDETTASESAPISPVLMPMIVTFRDKLYTSRTVVLPDGRTLAVAKNKVTVDSTDDVALKTLKAHAEFEQLKE</sequence>
<reference evidence="2" key="1">
    <citation type="submission" date="2017-10" db="EMBL/GenBank/DDBJ databases">
        <title>FDA dAtabase for Regulatory Grade micrObial Sequences (FDA-ARGOS): Supporting development and validation of Infectious Disease Dx tests.</title>
        <authorList>
            <person name="Goldberg B."/>
            <person name="Campos J."/>
            <person name="Tallon L."/>
            <person name="Sadzewicz L."/>
            <person name="Ott S."/>
            <person name="Zhao X."/>
            <person name="Nagaraj S."/>
            <person name="Vavikolanu K."/>
            <person name="Aluvathingal J."/>
            <person name="Nadendla S."/>
            <person name="Geyer C."/>
            <person name="Sichtig H."/>
        </authorList>
    </citation>
    <scope>NUCLEOTIDE SEQUENCE [LARGE SCALE GENOMIC DNA]</scope>
    <source>
        <strain evidence="2">FDAARGOS_376</strain>
    </source>
</reference>
<dbReference type="EMBL" id="PDKZ01000002">
    <property type="protein sequence ID" value="PHH39772.1"/>
    <property type="molecule type" value="Genomic_DNA"/>
</dbReference>
<evidence type="ECO:0000313" key="2">
    <source>
        <dbReference type="Proteomes" id="UP000222460"/>
    </source>
</evidence>
<name>A0A2C5W686_PSEPU</name>
<accession>A0A2C5W686</accession>
<protein>
    <submittedName>
        <fullName evidence="1">Uncharacterized protein</fullName>
    </submittedName>
</protein>
<evidence type="ECO:0000313" key="1">
    <source>
        <dbReference type="EMBL" id="PHH39772.1"/>
    </source>
</evidence>
<gene>
    <name evidence="1" type="ORF">CRX57_06175</name>
</gene>
<proteinExistence type="predicted"/>
<dbReference type="Proteomes" id="UP000222460">
    <property type="component" value="Unassembled WGS sequence"/>
</dbReference>
<dbReference type="AlphaFoldDB" id="A0A2C5W686"/>
<comment type="caution">
    <text evidence="1">The sequence shown here is derived from an EMBL/GenBank/DDBJ whole genome shotgun (WGS) entry which is preliminary data.</text>
</comment>